<evidence type="ECO:0000313" key="4">
    <source>
        <dbReference type="EMBL" id="THU84461.1"/>
    </source>
</evidence>
<dbReference type="GO" id="GO:0038203">
    <property type="term" value="P:TORC2 signaling"/>
    <property type="evidence" value="ECO:0007669"/>
    <property type="project" value="TreeGrafter"/>
</dbReference>
<dbReference type="Proteomes" id="UP000297245">
    <property type="component" value="Unassembled WGS sequence"/>
</dbReference>
<dbReference type="OrthoDB" id="2977013at2759"/>
<dbReference type="EMBL" id="ML179598">
    <property type="protein sequence ID" value="THU84461.1"/>
    <property type="molecule type" value="Genomic_DNA"/>
</dbReference>
<evidence type="ECO:0000313" key="5">
    <source>
        <dbReference type="Proteomes" id="UP000297245"/>
    </source>
</evidence>
<feature type="region of interest" description="Disordered" evidence="2">
    <location>
        <begin position="283"/>
        <end position="328"/>
    </location>
</feature>
<dbReference type="Pfam" id="PF16978">
    <property type="entry name" value="CRIM"/>
    <property type="match status" value="1"/>
</dbReference>
<feature type="region of interest" description="Disordered" evidence="2">
    <location>
        <begin position="1"/>
        <end position="38"/>
    </location>
</feature>
<protein>
    <recommendedName>
        <fullName evidence="3">CRIM domain-containing protein</fullName>
    </recommendedName>
</protein>
<reference evidence="4 5" key="1">
    <citation type="journal article" date="2019" name="Nat. Ecol. Evol.">
        <title>Megaphylogeny resolves global patterns of mushroom evolution.</title>
        <authorList>
            <person name="Varga T."/>
            <person name="Krizsan K."/>
            <person name="Foldi C."/>
            <person name="Dima B."/>
            <person name="Sanchez-Garcia M."/>
            <person name="Sanchez-Ramirez S."/>
            <person name="Szollosi G.J."/>
            <person name="Szarkandi J.G."/>
            <person name="Papp V."/>
            <person name="Albert L."/>
            <person name="Andreopoulos W."/>
            <person name="Angelini C."/>
            <person name="Antonin V."/>
            <person name="Barry K.W."/>
            <person name="Bougher N.L."/>
            <person name="Buchanan P."/>
            <person name="Buyck B."/>
            <person name="Bense V."/>
            <person name="Catcheside P."/>
            <person name="Chovatia M."/>
            <person name="Cooper J."/>
            <person name="Damon W."/>
            <person name="Desjardin D."/>
            <person name="Finy P."/>
            <person name="Geml J."/>
            <person name="Haridas S."/>
            <person name="Hughes K."/>
            <person name="Justo A."/>
            <person name="Karasinski D."/>
            <person name="Kautmanova I."/>
            <person name="Kiss B."/>
            <person name="Kocsube S."/>
            <person name="Kotiranta H."/>
            <person name="LaButti K.M."/>
            <person name="Lechner B.E."/>
            <person name="Liimatainen K."/>
            <person name="Lipzen A."/>
            <person name="Lukacs Z."/>
            <person name="Mihaltcheva S."/>
            <person name="Morgado L.N."/>
            <person name="Niskanen T."/>
            <person name="Noordeloos M.E."/>
            <person name="Ohm R.A."/>
            <person name="Ortiz-Santana B."/>
            <person name="Ovrebo C."/>
            <person name="Racz N."/>
            <person name="Riley R."/>
            <person name="Savchenko A."/>
            <person name="Shiryaev A."/>
            <person name="Soop K."/>
            <person name="Spirin V."/>
            <person name="Szebenyi C."/>
            <person name="Tomsovsky M."/>
            <person name="Tulloss R.E."/>
            <person name="Uehling J."/>
            <person name="Grigoriev I.V."/>
            <person name="Vagvolgyi C."/>
            <person name="Papp T."/>
            <person name="Martin F.M."/>
            <person name="Miettinen O."/>
            <person name="Hibbett D.S."/>
            <person name="Nagy L.G."/>
        </authorList>
    </citation>
    <scope>NUCLEOTIDE SEQUENCE [LARGE SCALE GENOMIC DNA]</scope>
    <source>
        <strain evidence="4 5">CBS 962.96</strain>
    </source>
</reference>
<dbReference type="GO" id="GO:0005546">
    <property type="term" value="F:phosphatidylinositol-4,5-bisphosphate binding"/>
    <property type="evidence" value="ECO:0007669"/>
    <property type="project" value="TreeGrafter"/>
</dbReference>
<dbReference type="AlphaFoldDB" id="A0A4S8L7I0"/>
<gene>
    <name evidence="4" type="ORF">K435DRAFT_971137</name>
</gene>
<keyword evidence="5" id="KW-1185">Reference proteome</keyword>
<dbReference type="InterPro" id="IPR008828">
    <property type="entry name" value="Sin1/Avo1"/>
</dbReference>
<dbReference type="GO" id="GO:0005886">
    <property type="term" value="C:plasma membrane"/>
    <property type="evidence" value="ECO:0007669"/>
    <property type="project" value="TreeGrafter"/>
</dbReference>
<dbReference type="GO" id="GO:0031932">
    <property type="term" value="C:TORC2 complex"/>
    <property type="evidence" value="ECO:0007669"/>
    <property type="project" value="InterPro"/>
</dbReference>
<dbReference type="GO" id="GO:0005737">
    <property type="term" value="C:cytoplasm"/>
    <property type="evidence" value="ECO:0007669"/>
    <property type="project" value="TreeGrafter"/>
</dbReference>
<organism evidence="4 5">
    <name type="scientific">Dendrothele bispora (strain CBS 962.96)</name>
    <dbReference type="NCBI Taxonomy" id="1314807"/>
    <lineage>
        <taxon>Eukaryota</taxon>
        <taxon>Fungi</taxon>
        <taxon>Dikarya</taxon>
        <taxon>Basidiomycota</taxon>
        <taxon>Agaricomycotina</taxon>
        <taxon>Agaricomycetes</taxon>
        <taxon>Agaricomycetidae</taxon>
        <taxon>Agaricales</taxon>
        <taxon>Agaricales incertae sedis</taxon>
        <taxon>Dendrothele</taxon>
    </lineage>
</organism>
<feature type="compositionally biased region" description="Polar residues" evidence="2">
    <location>
        <begin position="298"/>
        <end position="308"/>
    </location>
</feature>
<dbReference type="PANTHER" id="PTHR13335:SF1">
    <property type="entry name" value="TARGET OF RAPAMYCIN COMPLEX 2 SUBUNIT MAPKAP1"/>
    <property type="match status" value="1"/>
</dbReference>
<feature type="domain" description="CRIM" evidence="3">
    <location>
        <begin position="134"/>
        <end position="285"/>
    </location>
</feature>
<accession>A0A4S8L7I0</accession>
<name>A0A4S8L7I0_DENBC</name>
<evidence type="ECO:0000259" key="3">
    <source>
        <dbReference type="Pfam" id="PF16978"/>
    </source>
</evidence>
<proteinExistence type="inferred from homology"/>
<evidence type="ECO:0000256" key="2">
    <source>
        <dbReference type="SAM" id="MobiDB-lite"/>
    </source>
</evidence>
<dbReference type="InterPro" id="IPR031567">
    <property type="entry name" value="CRIM_dom"/>
</dbReference>
<evidence type="ECO:0000256" key="1">
    <source>
        <dbReference type="ARBA" id="ARBA00009407"/>
    </source>
</evidence>
<dbReference type="PANTHER" id="PTHR13335">
    <property type="entry name" value="TARGET OF RAPAMYCIN COMPLEX 2 SUBUNIT MAPKAP1"/>
    <property type="match status" value="1"/>
</dbReference>
<comment type="similarity">
    <text evidence="1">Belongs to the SIN1 family.</text>
</comment>
<sequence length="453" mass="50733">MFALRPRPTPSHQRNAVHGRSVPHTPSSTPRSSYDHPTHAFMTAKQDGLFATGDGTRDVEFDLRTPSFKGQNHSYLPNSLPSPSTYSCPLRRAMLLSGVLEEIHPVDEPDPHSTLTFTRRHVPLISRSRSPDESGLTTLLKSPSAPIVNPFSHLLSKGPAPSGEMNIRVYFPHAEYPEGKYLELKVEMEAEVDKVIALALWTYWEQAWLPPLLVNHGDDLNLPKASTVSAVNNPSRNELHRVISSWSLRIVRDGFLDYETEAPDATDKIKFLDSEEYALVQESDSASDSVANEGLPGSTFQSSAQSKPLKTPRLPRRYSNPVPSSGSIKERLSHVRGLSLPLRRGSMITAPESSIPSRPLDRISGYDSRRMRSFNILFHWVSEAQEVQPLKIVASLNDTIKDLLHSTCKERGIKHPGKYSLATLDVRKCYQTIPLEWDVSKFRTDTNFTLVKL</sequence>